<feature type="binding site" evidence="6">
    <location>
        <position position="97"/>
    </location>
    <ligand>
        <name>Mg(2+)</name>
        <dbReference type="ChEBI" id="CHEBI:18420"/>
    </ligand>
</feature>
<keyword evidence="3 6" id="KW-0479">Metal-binding</keyword>
<comment type="similarity">
    <text evidence="6">Belongs to the PINc/VapC protein family.</text>
</comment>
<dbReference type="GO" id="GO:0016787">
    <property type="term" value="F:hydrolase activity"/>
    <property type="evidence" value="ECO:0007669"/>
    <property type="project" value="UniProtKB-KW"/>
</dbReference>
<keyword evidence="2 6" id="KW-0540">Nuclease</keyword>
<evidence type="ECO:0000313" key="8">
    <source>
        <dbReference type="EMBL" id="CAA6829902.1"/>
    </source>
</evidence>
<dbReference type="GO" id="GO:0004540">
    <property type="term" value="F:RNA nuclease activity"/>
    <property type="evidence" value="ECO:0007669"/>
    <property type="project" value="InterPro"/>
</dbReference>
<accession>A0A6S6UL33</accession>
<keyword evidence="5 6" id="KW-0460">Magnesium</keyword>
<dbReference type="GO" id="GO:0090729">
    <property type="term" value="F:toxin activity"/>
    <property type="evidence" value="ECO:0007669"/>
    <property type="project" value="UniProtKB-KW"/>
</dbReference>
<name>A0A6S6UL33_9GAMM</name>
<reference evidence="8" key="1">
    <citation type="submission" date="2020-01" db="EMBL/GenBank/DDBJ databases">
        <authorList>
            <person name="Meier V. D."/>
            <person name="Meier V D."/>
        </authorList>
    </citation>
    <scope>NUCLEOTIDE SEQUENCE</scope>
    <source>
        <strain evidence="8">HLG_WM_MAG_09</strain>
    </source>
</reference>
<comment type="function">
    <text evidence="6">Toxic component of a toxin-antitoxin (TA) system. An RNase.</text>
</comment>
<keyword evidence="1 6" id="KW-1277">Toxin-antitoxin system</keyword>
<evidence type="ECO:0000256" key="5">
    <source>
        <dbReference type="ARBA" id="ARBA00022842"/>
    </source>
</evidence>
<keyword evidence="6" id="KW-0800">Toxin</keyword>
<organism evidence="8">
    <name type="scientific">uncultured Thiotrichaceae bacterium</name>
    <dbReference type="NCBI Taxonomy" id="298394"/>
    <lineage>
        <taxon>Bacteria</taxon>
        <taxon>Pseudomonadati</taxon>
        <taxon>Pseudomonadota</taxon>
        <taxon>Gammaproteobacteria</taxon>
        <taxon>Thiotrichales</taxon>
        <taxon>Thiotrichaceae</taxon>
        <taxon>environmental samples</taxon>
    </lineage>
</organism>
<dbReference type="InterPro" id="IPR044153">
    <property type="entry name" value="PIN_Pae0151-like"/>
</dbReference>
<dbReference type="InterPro" id="IPR051619">
    <property type="entry name" value="TypeII_TA_RNase_PINc/VapC"/>
</dbReference>
<comment type="cofactor">
    <cofactor evidence="6">
        <name>Mg(2+)</name>
        <dbReference type="ChEBI" id="CHEBI:18420"/>
    </cofactor>
</comment>
<dbReference type="EMBL" id="CACVAT010000554">
    <property type="protein sequence ID" value="CAA6829902.1"/>
    <property type="molecule type" value="Genomic_DNA"/>
</dbReference>
<protein>
    <recommendedName>
        <fullName evidence="6">Ribonuclease VapC</fullName>
        <shortName evidence="6">RNase VapC</shortName>
        <ecNumber evidence="6">3.1.-.-</ecNumber>
    </recommendedName>
    <alternativeName>
        <fullName evidence="6">Toxin VapC</fullName>
    </alternativeName>
</protein>
<feature type="domain" description="PIN" evidence="7">
    <location>
        <begin position="4"/>
        <end position="119"/>
    </location>
</feature>
<evidence type="ECO:0000259" key="7">
    <source>
        <dbReference type="Pfam" id="PF01850"/>
    </source>
</evidence>
<proteinExistence type="inferred from homology"/>
<dbReference type="AlphaFoldDB" id="A0A6S6UL33"/>
<feature type="binding site" evidence="6">
    <location>
        <position position="6"/>
    </location>
    <ligand>
        <name>Mg(2+)</name>
        <dbReference type="ChEBI" id="CHEBI:18420"/>
    </ligand>
</feature>
<evidence type="ECO:0000256" key="1">
    <source>
        <dbReference type="ARBA" id="ARBA00022649"/>
    </source>
</evidence>
<dbReference type="InterPro" id="IPR029060">
    <property type="entry name" value="PIN-like_dom_sf"/>
</dbReference>
<dbReference type="Pfam" id="PF01850">
    <property type="entry name" value="PIN"/>
    <property type="match status" value="1"/>
</dbReference>
<evidence type="ECO:0000256" key="2">
    <source>
        <dbReference type="ARBA" id="ARBA00022722"/>
    </source>
</evidence>
<dbReference type="SUPFAM" id="SSF88723">
    <property type="entry name" value="PIN domain-like"/>
    <property type="match status" value="1"/>
</dbReference>
<dbReference type="EC" id="3.1.-.-" evidence="6"/>
<sequence length="144" mass="16922">MNLIVDASVAIKWFVPEIHWEHAARLQRYSDLYAPDFMLLECSNILIKKVRRQEISREDADVIQQSLLHAPLGLHLWQSLLQPAAIVAHETYRSVYDCIYLVLAQQLDGRMVTADKKFYLALEKHPVWSEHLLWVEELMVFQNH</sequence>
<evidence type="ECO:0000256" key="6">
    <source>
        <dbReference type="HAMAP-Rule" id="MF_00265"/>
    </source>
</evidence>
<dbReference type="InterPro" id="IPR022907">
    <property type="entry name" value="VapC_family"/>
</dbReference>
<keyword evidence="4 6" id="KW-0378">Hydrolase</keyword>
<dbReference type="PANTHER" id="PTHR35901:SF1">
    <property type="entry name" value="EXONUCLEASE VAPC9"/>
    <property type="match status" value="1"/>
</dbReference>
<evidence type="ECO:0000256" key="3">
    <source>
        <dbReference type="ARBA" id="ARBA00022723"/>
    </source>
</evidence>
<dbReference type="CDD" id="cd09873">
    <property type="entry name" value="PIN_Pae0151-like"/>
    <property type="match status" value="1"/>
</dbReference>
<dbReference type="HAMAP" id="MF_00265">
    <property type="entry name" value="VapC_Nob1"/>
    <property type="match status" value="1"/>
</dbReference>
<dbReference type="PANTHER" id="PTHR35901">
    <property type="entry name" value="RIBONUCLEASE VAPC3"/>
    <property type="match status" value="1"/>
</dbReference>
<dbReference type="GO" id="GO:0000287">
    <property type="term" value="F:magnesium ion binding"/>
    <property type="evidence" value="ECO:0007669"/>
    <property type="project" value="UniProtKB-UniRule"/>
</dbReference>
<gene>
    <name evidence="6" type="primary">vapC</name>
    <name evidence="8" type="ORF">HELGO_WM57782</name>
</gene>
<dbReference type="InterPro" id="IPR002716">
    <property type="entry name" value="PIN_dom"/>
</dbReference>
<dbReference type="Gene3D" id="3.40.50.1010">
    <property type="entry name" value="5'-nuclease"/>
    <property type="match status" value="1"/>
</dbReference>
<evidence type="ECO:0000256" key="4">
    <source>
        <dbReference type="ARBA" id="ARBA00022801"/>
    </source>
</evidence>